<sequence length="77" mass="9065">MNQDRKNDLDALQFRAALDTKRFYKRNSLPTRPKYFQVGRIVDNPADFFHSRVPRKQRKKTIAEEMVAEVSSTVSHL</sequence>
<organism evidence="4 5">
    <name type="scientific">Allacma fusca</name>
    <dbReference type="NCBI Taxonomy" id="39272"/>
    <lineage>
        <taxon>Eukaryota</taxon>
        <taxon>Metazoa</taxon>
        <taxon>Ecdysozoa</taxon>
        <taxon>Arthropoda</taxon>
        <taxon>Hexapoda</taxon>
        <taxon>Collembola</taxon>
        <taxon>Symphypleona</taxon>
        <taxon>Sminthuridae</taxon>
        <taxon>Allacma</taxon>
    </lineage>
</organism>
<reference evidence="4" key="1">
    <citation type="submission" date="2021-06" db="EMBL/GenBank/DDBJ databases">
        <authorList>
            <person name="Hodson N. C."/>
            <person name="Mongue J. A."/>
            <person name="Jaron S. K."/>
        </authorList>
    </citation>
    <scope>NUCLEOTIDE SEQUENCE</scope>
</reference>
<dbReference type="OrthoDB" id="427886at2759"/>
<evidence type="ECO:0000256" key="2">
    <source>
        <dbReference type="ARBA" id="ARBA00023242"/>
    </source>
</evidence>
<dbReference type="PANTHER" id="PTHR21686:SF12">
    <property type="entry name" value="DEOXYNUCLEOTIDYLTRANSFERASE TERMINAL-INTERACTING PROTEIN 2"/>
    <property type="match status" value="1"/>
</dbReference>
<gene>
    <name evidence="4" type="ORF">AFUS01_LOCUS41227</name>
</gene>
<evidence type="ECO:0000313" key="5">
    <source>
        <dbReference type="Proteomes" id="UP000708208"/>
    </source>
</evidence>
<dbReference type="PANTHER" id="PTHR21686">
    <property type="entry name" value="DEOXYNUCLEOTIDYLTRANSFERASE TERMINAL-INTERACTING PROTEIN 2"/>
    <property type="match status" value="1"/>
</dbReference>
<dbReference type="GO" id="GO:0003723">
    <property type="term" value="F:RNA binding"/>
    <property type="evidence" value="ECO:0007669"/>
    <property type="project" value="TreeGrafter"/>
</dbReference>
<evidence type="ECO:0000259" key="3">
    <source>
        <dbReference type="Pfam" id="PF08698"/>
    </source>
</evidence>
<keyword evidence="5" id="KW-1185">Reference proteome</keyword>
<comment type="caution">
    <text evidence="4">The sequence shown here is derived from an EMBL/GenBank/DDBJ whole genome shotgun (WGS) entry which is preliminary data.</text>
</comment>
<dbReference type="Proteomes" id="UP000708208">
    <property type="component" value="Unassembled WGS sequence"/>
</dbReference>
<protein>
    <recommendedName>
        <fullName evidence="3">Fcf2 pre-rRNA processing C-terminal domain-containing protein</fullName>
    </recommendedName>
</protein>
<comment type="subcellular location">
    <subcellularLocation>
        <location evidence="1">Nucleus</location>
        <location evidence="1">Nucleolus</location>
    </subcellularLocation>
</comment>
<proteinExistence type="predicted"/>
<dbReference type="EMBL" id="CAJVCH010560692">
    <property type="protein sequence ID" value="CAG7831485.1"/>
    <property type="molecule type" value="Genomic_DNA"/>
</dbReference>
<evidence type="ECO:0000256" key="1">
    <source>
        <dbReference type="ARBA" id="ARBA00004604"/>
    </source>
</evidence>
<dbReference type="Pfam" id="PF08698">
    <property type="entry name" value="Fcf2"/>
    <property type="match status" value="1"/>
</dbReference>
<dbReference type="InterPro" id="IPR014810">
    <property type="entry name" value="Fcf2_C"/>
</dbReference>
<evidence type="ECO:0000313" key="4">
    <source>
        <dbReference type="EMBL" id="CAG7831485.1"/>
    </source>
</evidence>
<accession>A0A8J2LZV9</accession>
<dbReference type="GO" id="GO:0006396">
    <property type="term" value="P:RNA processing"/>
    <property type="evidence" value="ECO:0007669"/>
    <property type="project" value="TreeGrafter"/>
</dbReference>
<dbReference type="AlphaFoldDB" id="A0A8J2LZV9"/>
<dbReference type="GO" id="GO:0005730">
    <property type="term" value="C:nucleolus"/>
    <property type="evidence" value="ECO:0007669"/>
    <property type="project" value="UniProtKB-SubCell"/>
</dbReference>
<feature type="domain" description="Fcf2 pre-rRNA processing C-terminal" evidence="3">
    <location>
        <begin position="3"/>
        <end position="70"/>
    </location>
</feature>
<dbReference type="InterPro" id="IPR039883">
    <property type="entry name" value="Fcf2/DNTTIP2"/>
</dbReference>
<name>A0A8J2LZV9_9HEXA</name>
<keyword evidence="2" id="KW-0539">Nucleus</keyword>